<proteinExistence type="predicted"/>
<keyword evidence="2" id="KW-1185">Reference proteome</keyword>
<reference evidence="1" key="1">
    <citation type="submission" date="2022-06" db="EMBL/GenBank/DDBJ databases">
        <title>Alkalimarinus sp. nov., isolated from gut of a Alitta virens.</title>
        <authorList>
            <person name="Yang A.I."/>
            <person name="Shin N.-R."/>
        </authorList>
    </citation>
    <scope>NUCLEOTIDE SEQUENCE</scope>
    <source>
        <strain evidence="1">A2M4</strain>
    </source>
</reference>
<name>A0ABY6N4I2_9ALTE</name>
<evidence type="ECO:0000313" key="1">
    <source>
        <dbReference type="EMBL" id="UZE96915.1"/>
    </source>
</evidence>
<dbReference type="Gene3D" id="3.40.190.10">
    <property type="entry name" value="Periplasmic binding protein-like II"/>
    <property type="match status" value="2"/>
</dbReference>
<gene>
    <name evidence="1" type="ORF">NKI27_03955</name>
</gene>
<dbReference type="EMBL" id="CP100390">
    <property type="protein sequence ID" value="UZE96915.1"/>
    <property type="molecule type" value="Genomic_DNA"/>
</dbReference>
<sequence length="246" mass="27918">MAPSPDNSGLYQALYTEAAKRIDCTLIIKRFPKKRALRELEAGKVDIYPSTGFDEYRSQYMFYIPNGLHRKEHYYGLTPANIQDINSLSDIKSTNLNWIIEAGRTTANEAKNKGITYQELVGLTASKAIKMISWNRKVFYQIDTLEYNNYLKKHSISDLTHLNIKTHTQCCPGKSQKLYAGISRQSPLYKEEPNPYYNPAVEISPDNFPTQQLAGSIGYKLSLALQDIYSSGTLNLLLNQHNVTPP</sequence>
<accession>A0ABY6N4I2</accession>
<protein>
    <recommendedName>
        <fullName evidence="3">Solute-binding protein family 3/N-terminal domain-containing protein</fullName>
    </recommendedName>
</protein>
<dbReference type="Proteomes" id="UP001163739">
    <property type="component" value="Chromosome"/>
</dbReference>
<dbReference type="RefSeq" id="WP_265048399.1">
    <property type="nucleotide sequence ID" value="NZ_CP100390.1"/>
</dbReference>
<evidence type="ECO:0000313" key="2">
    <source>
        <dbReference type="Proteomes" id="UP001163739"/>
    </source>
</evidence>
<dbReference type="SUPFAM" id="SSF53850">
    <property type="entry name" value="Periplasmic binding protein-like II"/>
    <property type="match status" value="1"/>
</dbReference>
<organism evidence="1 2">
    <name type="scientific">Alkalimarinus alittae</name>
    <dbReference type="NCBI Taxonomy" id="2961619"/>
    <lineage>
        <taxon>Bacteria</taxon>
        <taxon>Pseudomonadati</taxon>
        <taxon>Pseudomonadota</taxon>
        <taxon>Gammaproteobacteria</taxon>
        <taxon>Alteromonadales</taxon>
        <taxon>Alteromonadaceae</taxon>
        <taxon>Alkalimarinus</taxon>
    </lineage>
</organism>
<evidence type="ECO:0008006" key="3">
    <source>
        <dbReference type="Google" id="ProtNLM"/>
    </source>
</evidence>